<comment type="domain">
    <text evidence="7">The DHHC domain is required for palmitoyltransferase activity.</text>
</comment>
<keyword evidence="4 7" id="KW-1133">Transmembrane helix</keyword>
<keyword evidence="6 7" id="KW-0012">Acyltransferase</keyword>
<evidence type="ECO:0000313" key="10">
    <source>
        <dbReference type="Proteomes" id="UP000008312"/>
    </source>
</evidence>
<reference evidence="9" key="1">
    <citation type="submission" date="2010-02" db="EMBL/GenBank/DDBJ databases">
        <title>Sequencing and annotation of the Blastocystis hominis genome.</title>
        <authorList>
            <person name="Wincker P."/>
        </authorList>
    </citation>
    <scope>NUCLEOTIDE SEQUENCE</scope>
    <source>
        <strain evidence="9">Singapore isolate B</strain>
    </source>
</reference>
<feature type="transmembrane region" description="Helical" evidence="7">
    <location>
        <begin position="78"/>
        <end position="103"/>
    </location>
</feature>
<feature type="domain" description="Palmitoyltransferase DHHC" evidence="8">
    <location>
        <begin position="31"/>
        <end position="154"/>
    </location>
</feature>
<dbReference type="GO" id="GO:0019706">
    <property type="term" value="F:protein-cysteine S-palmitoyltransferase activity"/>
    <property type="evidence" value="ECO:0007669"/>
    <property type="project" value="UniProtKB-EC"/>
</dbReference>
<evidence type="ECO:0000256" key="2">
    <source>
        <dbReference type="ARBA" id="ARBA00022679"/>
    </source>
</evidence>
<evidence type="ECO:0000256" key="7">
    <source>
        <dbReference type="RuleBase" id="RU079119"/>
    </source>
</evidence>
<dbReference type="Proteomes" id="UP000008312">
    <property type="component" value="Unassembled WGS sequence"/>
</dbReference>
<dbReference type="PROSITE" id="PS50216">
    <property type="entry name" value="DHHC"/>
    <property type="match status" value="1"/>
</dbReference>
<evidence type="ECO:0000256" key="6">
    <source>
        <dbReference type="ARBA" id="ARBA00023315"/>
    </source>
</evidence>
<dbReference type="GeneID" id="24920340"/>
<dbReference type="AlphaFoldDB" id="D8M5K3"/>
<dbReference type="OMA" id="CGKSHPI"/>
<keyword evidence="2 7" id="KW-0808">Transferase</keyword>
<dbReference type="OrthoDB" id="331948at2759"/>
<evidence type="ECO:0000256" key="4">
    <source>
        <dbReference type="ARBA" id="ARBA00022989"/>
    </source>
</evidence>
<keyword evidence="5 7" id="KW-0472">Membrane</keyword>
<dbReference type="EMBL" id="FN668661">
    <property type="protein sequence ID" value="CBK23342.2"/>
    <property type="molecule type" value="Genomic_DNA"/>
</dbReference>
<dbReference type="InterPro" id="IPR001594">
    <property type="entry name" value="Palmitoyltrfase_DHHC"/>
</dbReference>
<dbReference type="PANTHER" id="PTHR12246">
    <property type="entry name" value="PALMITOYLTRANSFERASE ZDHHC16"/>
    <property type="match status" value="1"/>
</dbReference>
<comment type="subcellular location">
    <subcellularLocation>
        <location evidence="1">Membrane</location>
        <topology evidence="1">Multi-pass membrane protein</topology>
    </subcellularLocation>
</comment>
<dbReference type="Pfam" id="PF01529">
    <property type="entry name" value="DHHC"/>
    <property type="match status" value="1"/>
</dbReference>
<evidence type="ECO:0000256" key="1">
    <source>
        <dbReference type="ARBA" id="ARBA00004141"/>
    </source>
</evidence>
<protein>
    <recommendedName>
        <fullName evidence="7">Palmitoyltransferase</fullName>
        <ecNumber evidence="7">2.3.1.225</ecNumber>
    </recommendedName>
</protein>
<keyword evidence="3 7" id="KW-0812">Transmembrane</keyword>
<dbReference type="InParanoid" id="D8M5K3"/>
<evidence type="ECO:0000313" key="9">
    <source>
        <dbReference type="EMBL" id="CBK23342.2"/>
    </source>
</evidence>
<proteinExistence type="inferred from homology"/>
<feature type="transmembrane region" description="Helical" evidence="7">
    <location>
        <begin position="115"/>
        <end position="137"/>
    </location>
</feature>
<dbReference type="EC" id="2.3.1.225" evidence="7"/>
<accession>D8M5K3</accession>
<comment type="catalytic activity">
    <reaction evidence="7">
        <text>L-cysteinyl-[protein] + hexadecanoyl-CoA = S-hexadecanoyl-L-cysteinyl-[protein] + CoA</text>
        <dbReference type="Rhea" id="RHEA:36683"/>
        <dbReference type="Rhea" id="RHEA-COMP:10131"/>
        <dbReference type="Rhea" id="RHEA-COMP:11032"/>
        <dbReference type="ChEBI" id="CHEBI:29950"/>
        <dbReference type="ChEBI" id="CHEBI:57287"/>
        <dbReference type="ChEBI" id="CHEBI:57379"/>
        <dbReference type="ChEBI" id="CHEBI:74151"/>
        <dbReference type="EC" id="2.3.1.225"/>
    </reaction>
</comment>
<sequence>MSEWSHIRCIFADPGTVPHNALPLPSATDEERLNMCVKCNQFKPPRAHHCSECGRCIVKMDHHCPWVNNCVGVANIKFFVLFLVYTFLYCSVGTMLSVFFFIHRMTVEFEESFRMIGNGVVVIFGGFFTIFTCTMFCDTFSVIQSGTTSIDVLKGISYEGSLREGLSETFGGKGKFTLDWLLPVSPVWEDEAEVLGYQIEPKVVVDEWVTSQ</sequence>
<keyword evidence="10" id="KW-1185">Reference proteome</keyword>
<organism evidence="9">
    <name type="scientific">Blastocystis hominis</name>
    <dbReference type="NCBI Taxonomy" id="12968"/>
    <lineage>
        <taxon>Eukaryota</taxon>
        <taxon>Sar</taxon>
        <taxon>Stramenopiles</taxon>
        <taxon>Bigyra</taxon>
        <taxon>Opalozoa</taxon>
        <taxon>Opalinata</taxon>
        <taxon>Blastocystidae</taxon>
        <taxon>Blastocystis</taxon>
    </lineage>
</organism>
<name>D8M5K3_BLAHO</name>
<evidence type="ECO:0000256" key="5">
    <source>
        <dbReference type="ARBA" id="ARBA00023136"/>
    </source>
</evidence>
<dbReference type="RefSeq" id="XP_012897390.1">
    <property type="nucleotide sequence ID" value="XM_013041936.1"/>
</dbReference>
<gene>
    <name evidence="9" type="ORF">GSBLH_T00003232001</name>
</gene>
<dbReference type="GO" id="GO:0016020">
    <property type="term" value="C:membrane"/>
    <property type="evidence" value="ECO:0007669"/>
    <property type="project" value="UniProtKB-SubCell"/>
</dbReference>
<dbReference type="InterPro" id="IPR039859">
    <property type="entry name" value="PFA4/ZDH16/20/ERF2-like"/>
</dbReference>
<evidence type="ECO:0000256" key="3">
    <source>
        <dbReference type="ARBA" id="ARBA00022692"/>
    </source>
</evidence>
<evidence type="ECO:0000259" key="8">
    <source>
        <dbReference type="Pfam" id="PF01529"/>
    </source>
</evidence>
<comment type="similarity">
    <text evidence="7">Belongs to the DHHC palmitoyltransferase family.</text>
</comment>